<proteinExistence type="predicted"/>
<dbReference type="GO" id="GO:0016491">
    <property type="term" value="F:oxidoreductase activity"/>
    <property type="evidence" value="ECO:0007669"/>
    <property type="project" value="InterPro"/>
</dbReference>
<dbReference type="AlphaFoldDB" id="A0A238W6S1"/>
<evidence type="ECO:0000313" key="3">
    <source>
        <dbReference type="Proteomes" id="UP000198420"/>
    </source>
</evidence>
<sequence>MRVEIWTDVVCPWCYLGKRQFEHALEGFAHRDQVEVVHRAFQLDPSFPQGETVDVADMLAEKYGMTHAEAVEKNREMEERAAAAGLEYHLEGRQAGNTADAHRLVYLAGQRGVQGAVVEALFKAYFTDERPVFDRDTLVDVVAEAGLDAAEARDVLASGKFASEVETEQRAARDIGATGVPFFVIDRRYGVSGAQPAGTFAQVLDQAWADANK</sequence>
<keyword evidence="3" id="KW-1185">Reference proteome</keyword>
<accession>A0A238W6S1</accession>
<reference evidence="3" key="1">
    <citation type="submission" date="2017-06" db="EMBL/GenBank/DDBJ databases">
        <authorList>
            <person name="Varghese N."/>
            <person name="Submissions S."/>
        </authorList>
    </citation>
    <scope>NUCLEOTIDE SEQUENCE [LARGE SCALE GENOMIC DNA]</scope>
    <source>
        <strain evidence="3">DSM 44485</strain>
    </source>
</reference>
<dbReference type="Gene3D" id="3.40.30.10">
    <property type="entry name" value="Glutaredoxin"/>
    <property type="match status" value="1"/>
</dbReference>
<dbReference type="OrthoDB" id="9799122at2"/>
<dbReference type="InterPro" id="IPR001853">
    <property type="entry name" value="DSBA-like_thioredoxin_dom"/>
</dbReference>
<dbReference type="EMBL" id="FZNP01000002">
    <property type="protein sequence ID" value="SNR42107.1"/>
    <property type="molecule type" value="Genomic_DNA"/>
</dbReference>
<evidence type="ECO:0000259" key="1">
    <source>
        <dbReference type="Pfam" id="PF01323"/>
    </source>
</evidence>
<dbReference type="PANTHER" id="PTHR13887">
    <property type="entry name" value="GLUTATHIONE S-TRANSFERASE KAPPA"/>
    <property type="match status" value="1"/>
</dbReference>
<dbReference type="InterPro" id="IPR036249">
    <property type="entry name" value="Thioredoxin-like_sf"/>
</dbReference>
<dbReference type="RefSeq" id="WP_089310937.1">
    <property type="nucleotide sequence ID" value="NZ_FZNP01000002.1"/>
</dbReference>
<protein>
    <submittedName>
        <fullName evidence="2">Predicted dithiol-disulfide isomerase, DsbA family</fullName>
    </submittedName>
</protein>
<organism evidence="2 3">
    <name type="scientific">Actinomadura mexicana</name>
    <dbReference type="NCBI Taxonomy" id="134959"/>
    <lineage>
        <taxon>Bacteria</taxon>
        <taxon>Bacillati</taxon>
        <taxon>Actinomycetota</taxon>
        <taxon>Actinomycetes</taxon>
        <taxon>Streptosporangiales</taxon>
        <taxon>Thermomonosporaceae</taxon>
        <taxon>Actinomadura</taxon>
    </lineage>
</organism>
<dbReference type="Pfam" id="PF01323">
    <property type="entry name" value="DSBA"/>
    <property type="match status" value="1"/>
</dbReference>
<evidence type="ECO:0000313" key="2">
    <source>
        <dbReference type="EMBL" id="SNR42107.1"/>
    </source>
</evidence>
<dbReference type="GO" id="GO:0016853">
    <property type="term" value="F:isomerase activity"/>
    <property type="evidence" value="ECO:0007669"/>
    <property type="project" value="UniProtKB-KW"/>
</dbReference>
<name>A0A238W6S1_9ACTN</name>
<feature type="domain" description="DSBA-like thioredoxin" evidence="1">
    <location>
        <begin position="3"/>
        <end position="204"/>
    </location>
</feature>
<dbReference type="Proteomes" id="UP000198420">
    <property type="component" value="Unassembled WGS sequence"/>
</dbReference>
<dbReference type="SUPFAM" id="SSF52833">
    <property type="entry name" value="Thioredoxin-like"/>
    <property type="match status" value="1"/>
</dbReference>
<dbReference type="CDD" id="cd03024">
    <property type="entry name" value="DsbA_FrnE"/>
    <property type="match status" value="1"/>
</dbReference>
<keyword evidence="2" id="KW-0413">Isomerase</keyword>
<dbReference type="PANTHER" id="PTHR13887:SF41">
    <property type="entry name" value="THIOREDOXIN SUPERFAMILY PROTEIN"/>
    <property type="match status" value="1"/>
</dbReference>
<gene>
    <name evidence="2" type="ORF">SAMN06265355_102761</name>
</gene>